<comment type="similarity">
    <text evidence="1">Belongs to the peptidase C40 family.</text>
</comment>
<organism evidence="9 10">
    <name type="scientific">Micromonospora antibiotica</name>
    <dbReference type="NCBI Taxonomy" id="2807623"/>
    <lineage>
        <taxon>Bacteria</taxon>
        <taxon>Bacillati</taxon>
        <taxon>Actinomycetota</taxon>
        <taxon>Actinomycetes</taxon>
        <taxon>Micromonosporales</taxon>
        <taxon>Micromonosporaceae</taxon>
        <taxon>Micromonospora</taxon>
    </lineage>
</organism>
<feature type="coiled-coil region" evidence="5">
    <location>
        <begin position="33"/>
        <end position="67"/>
    </location>
</feature>
<dbReference type="PROSITE" id="PS51935">
    <property type="entry name" value="NLPC_P60"/>
    <property type="match status" value="1"/>
</dbReference>
<dbReference type="Gene3D" id="6.10.250.3150">
    <property type="match status" value="1"/>
</dbReference>
<dbReference type="InterPro" id="IPR006311">
    <property type="entry name" value="TAT_signal"/>
</dbReference>
<dbReference type="PANTHER" id="PTHR47359">
    <property type="entry name" value="PEPTIDOGLYCAN DL-ENDOPEPTIDASE CWLO"/>
    <property type="match status" value="1"/>
</dbReference>
<accession>A0ABS3VB94</accession>
<keyword evidence="7" id="KW-0732">Signal</keyword>
<sequence>MSSLRMLLRTLAVAGLSAALIAPSAPVRAEPSVADLTARIERSSAELERIVESYNKLNEEIKTNQATAAGLHARIGPLEAQAAQSRAAVGQIAATAYKTGGLRTAEAILDPAGGSLVDRLGTLDQLTRHRQQQIDGYTADQRALLDQKARLDSTLARQAAQSRAVAKTKKRIEQDLAELYEMRRAAYGRATEAPVKKPKSSASADTPDAPAVSGSAGAAVRYAYGAIGKPYVWGAEGPNGYDCSGLTLAAWRSAGKRLPHNAAMQWNATSRVSRGELRPGDLVFYSGLGHVALYVGDGQVIDAPSAGRNVLKRKMNMMSIAGYGRVR</sequence>
<dbReference type="EMBL" id="JAGFWR010000010">
    <property type="protein sequence ID" value="MBO4162895.1"/>
    <property type="molecule type" value="Genomic_DNA"/>
</dbReference>
<evidence type="ECO:0000256" key="7">
    <source>
        <dbReference type="SAM" id="SignalP"/>
    </source>
</evidence>
<gene>
    <name evidence="9" type="ORF">JQN83_19045</name>
</gene>
<evidence type="ECO:0000256" key="5">
    <source>
        <dbReference type="SAM" id="Coils"/>
    </source>
</evidence>
<evidence type="ECO:0000259" key="8">
    <source>
        <dbReference type="PROSITE" id="PS51935"/>
    </source>
</evidence>
<proteinExistence type="inferred from homology"/>
<dbReference type="SUPFAM" id="SSF54001">
    <property type="entry name" value="Cysteine proteinases"/>
    <property type="match status" value="1"/>
</dbReference>
<keyword evidence="3" id="KW-0378">Hydrolase</keyword>
<comment type="caution">
    <text evidence="9">The sequence shown here is derived from an EMBL/GenBank/DDBJ whole genome shotgun (WGS) entry which is preliminary data.</text>
</comment>
<evidence type="ECO:0000256" key="1">
    <source>
        <dbReference type="ARBA" id="ARBA00007074"/>
    </source>
</evidence>
<dbReference type="InterPro" id="IPR038765">
    <property type="entry name" value="Papain-like_cys_pep_sf"/>
</dbReference>
<dbReference type="InterPro" id="IPR051794">
    <property type="entry name" value="PG_Endopeptidase_C40"/>
</dbReference>
<evidence type="ECO:0000313" key="9">
    <source>
        <dbReference type="EMBL" id="MBO4162895.1"/>
    </source>
</evidence>
<dbReference type="PANTHER" id="PTHR47359:SF3">
    <property type="entry name" value="NLP_P60 DOMAIN-CONTAINING PROTEIN-RELATED"/>
    <property type="match status" value="1"/>
</dbReference>
<reference evidence="9 10" key="1">
    <citation type="submission" date="2021-03" db="EMBL/GenBank/DDBJ databases">
        <authorList>
            <person name="Lee D.-H."/>
        </authorList>
    </citation>
    <scope>NUCLEOTIDE SEQUENCE [LARGE SCALE GENOMIC DNA]</scope>
    <source>
        <strain evidence="9 10">MMS20-R2-23</strain>
    </source>
</reference>
<evidence type="ECO:0000256" key="3">
    <source>
        <dbReference type="ARBA" id="ARBA00022801"/>
    </source>
</evidence>
<evidence type="ECO:0000256" key="2">
    <source>
        <dbReference type="ARBA" id="ARBA00022670"/>
    </source>
</evidence>
<keyword evidence="10" id="KW-1185">Reference proteome</keyword>
<feature type="domain" description="NlpC/P60" evidence="8">
    <location>
        <begin position="213"/>
        <end position="327"/>
    </location>
</feature>
<feature type="chain" id="PRO_5047053313" evidence="7">
    <location>
        <begin position="30"/>
        <end position="327"/>
    </location>
</feature>
<dbReference type="Pfam" id="PF00877">
    <property type="entry name" value="NLPC_P60"/>
    <property type="match status" value="1"/>
</dbReference>
<feature type="region of interest" description="Disordered" evidence="6">
    <location>
        <begin position="190"/>
        <end position="211"/>
    </location>
</feature>
<name>A0ABS3VB94_9ACTN</name>
<protein>
    <submittedName>
        <fullName evidence="9">C40 family peptidase</fullName>
    </submittedName>
</protein>
<keyword evidence="4" id="KW-0788">Thiol protease</keyword>
<dbReference type="InterPro" id="IPR000064">
    <property type="entry name" value="NLP_P60_dom"/>
</dbReference>
<evidence type="ECO:0000256" key="6">
    <source>
        <dbReference type="SAM" id="MobiDB-lite"/>
    </source>
</evidence>
<evidence type="ECO:0000256" key="4">
    <source>
        <dbReference type="ARBA" id="ARBA00022807"/>
    </source>
</evidence>
<feature type="signal peptide" evidence="7">
    <location>
        <begin position="1"/>
        <end position="29"/>
    </location>
</feature>
<keyword evidence="2" id="KW-0645">Protease</keyword>
<feature type="compositionally biased region" description="Low complexity" evidence="6">
    <location>
        <begin position="200"/>
        <end position="211"/>
    </location>
</feature>
<dbReference type="RefSeq" id="WP_208568472.1">
    <property type="nucleotide sequence ID" value="NZ_JAGFWR010000010.1"/>
</dbReference>
<dbReference type="PROSITE" id="PS51318">
    <property type="entry name" value="TAT"/>
    <property type="match status" value="1"/>
</dbReference>
<keyword evidence="5" id="KW-0175">Coiled coil</keyword>
<dbReference type="Proteomes" id="UP000671399">
    <property type="component" value="Unassembled WGS sequence"/>
</dbReference>
<evidence type="ECO:0000313" key="10">
    <source>
        <dbReference type="Proteomes" id="UP000671399"/>
    </source>
</evidence>
<dbReference type="Gene3D" id="3.90.1720.10">
    <property type="entry name" value="endopeptidase domain like (from Nostoc punctiforme)"/>
    <property type="match status" value="1"/>
</dbReference>